<evidence type="ECO:0000256" key="1">
    <source>
        <dbReference type="SAM" id="MobiDB-lite"/>
    </source>
</evidence>
<sequence>MSSAAICAGPWTDARIERLQPWIAALSSALLHLLMLLILLYASTPIVTTPQGAASGSRVRVDFIGQPRQSEQIVQTPQDPPPSQASEPVQPPAGSRVQSTLVEHADDPVPPPASTPSDTRTAQRSPNPVQRPREPQPRPQPPTPDSMEQSQAQVPATHPPPSARRRPETWTGRPPGLIAEDAAPENAGLANSPAISNGRGRDMTDAGPSMELGGYLVYYDVLSEARLRAWAEQGMKELYIPLPGTRYYMICPLEIALKRESGKCRALEPESPQMQAIGDARKAVTMLQVYKQGELVWRGPGPYR</sequence>
<dbReference type="AlphaFoldDB" id="A0A286DBY2"/>
<keyword evidence="2" id="KW-0472">Membrane</keyword>
<feature type="compositionally biased region" description="Polar residues" evidence="1">
    <location>
        <begin position="115"/>
        <end position="125"/>
    </location>
</feature>
<feature type="region of interest" description="Disordered" evidence="1">
    <location>
        <begin position="69"/>
        <end position="205"/>
    </location>
</feature>
<name>A0A286DBY2_9GAMM</name>
<protein>
    <recommendedName>
        <fullName evidence="5">Plasmid stabilization protein ParE</fullName>
    </recommendedName>
</protein>
<dbReference type="Proteomes" id="UP000219374">
    <property type="component" value="Unassembled WGS sequence"/>
</dbReference>
<evidence type="ECO:0000256" key="2">
    <source>
        <dbReference type="SAM" id="Phobius"/>
    </source>
</evidence>
<dbReference type="RefSeq" id="WP_097122982.1">
    <property type="nucleotide sequence ID" value="NZ_OCND01000008.1"/>
</dbReference>
<proteinExistence type="predicted"/>
<gene>
    <name evidence="3" type="ORF">SAMN06296416_108189</name>
</gene>
<dbReference type="EMBL" id="OCND01000008">
    <property type="protein sequence ID" value="SOD56128.1"/>
    <property type="molecule type" value="Genomic_DNA"/>
</dbReference>
<accession>A0A286DBY2</accession>
<keyword evidence="4" id="KW-1185">Reference proteome</keyword>
<evidence type="ECO:0000313" key="3">
    <source>
        <dbReference type="EMBL" id="SOD56128.1"/>
    </source>
</evidence>
<evidence type="ECO:0008006" key="5">
    <source>
        <dbReference type="Google" id="ProtNLM"/>
    </source>
</evidence>
<dbReference type="OrthoDB" id="9798046at2"/>
<reference evidence="3 4" key="1">
    <citation type="submission" date="2017-09" db="EMBL/GenBank/DDBJ databases">
        <authorList>
            <person name="Ehlers B."/>
            <person name="Leendertz F.H."/>
        </authorList>
    </citation>
    <scope>NUCLEOTIDE SEQUENCE [LARGE SCALE GENOMIC DNA]</scope>
    <source>
        <strain evidence="3 4">CGMCC 1.10978</strain>
    </source>
</reference>
<keyword evidence="2" id="KW-0812">Transmembrane</keyword>
<feature type="transmembrane region" description="Helical" evidence="2">
    <location>
        <begin position="22"/>
        <end position="42"/>
    </location>
</feature>
<organism evidence="3 4">
    <name type="scientific">Pseudoxanthomonas wuyuanensis</name>
    <dbReference type="NCBI Taxonomy" id="1073196"/>
    <lineage>
        <taxon>Bacteria</taxon>
        <taxon>Pseudomonadati</taxon>
        <taxon>Pseudomonadota</taxon>
        <taxon>Gammaproteobacteria</taxon>
        <taxon>Lysobacterales</taxon>
        <taxon>Lysobacteraceae</taxon>
        <taxon>Pseudoxanthomonas</taxon>
    </lineage>
</organism>
<evidence type="ECO:0000313" key="4">
    <source>
        <dbReference type="Proteomes" id="UP000219374"/>
    </source>
</evidence>
<keyword evidence="2" id="KW-1133">Transmembrane helix</keyword>